<name>A0A4Q2U951_9HYPH</name>
<dbReference type="Pfam" id="PF03109">
    <property type="entry name" value="ABC1"/>
    <property type="match status" value="1"/>
</dbReference>
<dbReference type="NCBIfam" id="TIGR01982">
    <property type="entry name" value="UbiB"/>
    <property type="match status" value="1"/>
</dbReference>
<keyword evidence="3" id="KW-1003">Cell membrane</keyword>
<keyword evidence="6 9" id="KW-0812">Transmembrane</keyword>
<accession>A0A4Q2U951</accession>
<reference evidence="11 12" key="2">
    <citation type="submission" date="2019-02" db="EMBL/GenBank/DDBJ databases">
        <title>'Lichenibacterium ramalinii' gen. nov. sp. nov., 'Lichenibacterium minor' gen. nov. sp. nov.</title>
        <authorList>
            <person name="Pankratov T."/>
        </authorList>
    </citation>
    <scope>NUCLEOTIDE SEQUENCE [LARGE SCALE GENOMIC DNA]</scope>
    <source>
        <strain evidence="11 12">RmlP026</strain>
    </source>
</reference>
<organism evidence="11 12">
    <name type="scientific">Lichenibacterium minor</name>
    <dbReference type="NCBI Taxonomy" id="2316528"/>
    <lineage>
        <taxon>Bacteria</taxon>
        <taxon>Pseudomonadati</taxon>
        <taxon>Pseudomonadota</taxon>
        <taxon>Alphaproteobacteria</taxon>
        <taxon>Hyphomicrobiales</taxon>
        <taxon>Lichenihabitantaceae</taxon>
        <taxon>Lichenibacterium</taxon>
    </lineage>
</organism>
<keyword evidence="7 9" id="KW-1133">Transmembrane helix</keyword>
<dbReference type="Proteomes" id="UP000290759">
    <property type="component" value="Unassembled WGS sequence"/>
</dbReference>
<dbReference type="InterPro" id="IPR010232">
    <property type="entry name" value="UbiB"/>
</dbReference>
<keyword evidence="4" id="KW-0997">Cell inner membrane</keyword>
<dbReference type="PANTHER" id="PTHR10566:SF113">
    <property type="entry name" value="PROTEIN ACTIVITY OF BC1 COMPLEX KINASE 7, CHLOROPLASTIC"/>
    <property type="match status" value="1"/>
</dbReference>
<protein>
    <submittedName>
        <fullName evidence="11">2-polyprenylphenol 6-hydroxylase</fullName>
    </submittedName>
</protein>
<dbReference type="RefSeq" id="WP_129223081.1">
    <property type="nucleotide sequence ID" value="NZ_QYBB01000002.1"/>
</dbReference>
<reference evidence="11 12" key="1">
    <citation type="submission" date="2018-12" db="EMBL/GenBank/DDBJ databases">
        <authorList>
            <person name="Grouzdev D.S."/>
            <person name="Krutkina M.S."/>
        </authorList>
    </citation>
    <scope>NUCLEOTIDE SEQUENCE [LARGE SCALE GENOMIC DNA]</scope>
    <source>
        <strain evidence="11 12">RmlP026</strain>
    </source>
</reference>
<evidence type="ECO:0000259" key="10">
    <source>
        <dbReference type="Pfam" id="PF03109"/>
    </source>
</evidence>
<keyword evidence="5" id="KW-0831">Ubiquinone biosynthesis</keyword>
<comment type="pathway">
    <text evidence="1">Cofactor biosynthesis; ubiquinone biosynthesis [regulation].</text>
</comment>
<evidence type="ECO:0000256" key="3">
    <source>
        <dbReference type="ARBA" id="ARBA00022475"/>
    </source>
</evidence>
<dbReference type="PANTHER" id="PTHR10566">
    <property type="entry name" value="CHAPERONE-ACTIVITY OF BC1 COMPLEX CABC1 -RELATED"/>
    <property type="match status" value="1"/>
</dbReference>
<proteinExistence type="inferred from homology"/>
<feature type="domain" description="ABC1 atypical kinase-like" evidence="10">
    <location>
        <begin position="94"/>
        <end position="341"/>
    </location>
</feature>
<evidence type="ECO:0000256" key="7">
    <source>
        <dbReference type="ARBA" id="ARBA00022989"/>
    </source>
</evidence>
<evidence type="ECO:0000256" key="2">
    <source>
        <dbReference type="ARBA" id="ARBA00009670"/>
    </source>
</evidence>
<dbReference type="InterPro" id="IPR004147">
    <property type="entry name" value="ABC1_dom"/>
</dbReference>
<evidence type="ECO:0000256" key="8">
    <source>
        <dbReference type="ARBA" id="ARBA00023136"/>
    </source>
</evidence>
<dbReference type="EMBL" id="QYBB01000002">
    <property type="protein sequence ID" value="RYC33313.1"/>
    <property type="molecule type" value="Genomic_DNA"/>
</dbReference>
<sequence length="522" mass="57016">MLASLGHIGRLGRAAFVLAREGVFSGIDPAVVPVAARPPLALARMVARRRTAAQGARLGVAMGRLGPSYVKLGQFLATRPDVVGPAAVRDLEGLQDRVPPFPREVAVAIVEAAFDRPLAQTFSHFGEPVAAASVAQVHKARLTAERGGGEVAVKVMRPGVDRRFKRDLGDLYFAARTAERLAPDARRLKIVEVIDALARSVTMEMDFRIEAAAASEFAENVRDDPDFRIPAIDWTLTAKDVLTLEWVDGTSLTDVALLRERGYDLPALGRTVLQSFLRHAMRDGLFHADMHQGNLFMDAEGRLTAVDFGIMGRLGRRERRFLAEILYGFIRRDYLRVAEVHFQAGYVPDKHRVEDFAQAIRAIGEPIHARRADEISMAKLLTLLFEITALFDMRTRVELVMLQKTMVVVEGVARTLDPRLDMWATAEPVVRTWIEGNLGPAGKVEDVAATVGGLVRGALALPDLLLRAEKILGKMETAVEDGGPLAPATLERTAAAESGRLTLLGVALWIIAIGVAWKVVMG</sequence>
<evidence type="ECO:0000313" key="12">
    <source>
        <dbReference type="Proteomes" id="UP000290759"/>
    </source>
</evidence>
<dbReference type="OrthoDB" id="9795390at2"/>
<evidence type="ECO:0000256" key="6">
    <source>
        <dbReference type="ARBA" id="ARBA00022692"/>
    </source>
</evidence>
<dbReference type="GO" id="GO:0006744">
    <property type="term" value="P:ubiquinone biosynthetic process"/>
    <property type="evidence" value="ECO:0007669"/>
    <property type="project" value="UniProtKB-UniPathway"/>
</dbReference>
<evidence type="ECO:0000256" key="5">
    <source>
        <dbReference type="ARBA" id="ARBA00022688"/>
    </source>
</evidence>
<dbReference type="InterPro" id="IPR011009">
    <property type="entry name" value="Kinase-like_dom_sf"/>
</dbReference>
<dbReference type="InterPro" id="IPR050154">
    <property type="entry name" value="UbiB_kinase"/>
</dbReference>
<dbReference type="UniPathway" id="UPA00232"/>
<evidence type="ECO:0000313" key="11">
    <source>
        <dbReference type="EMBL" id="RYC33313.1"/>
    </source>
</evidence>
<evidence type="ECO:0000256" key="4">
    <source>
        <dbReference type="ARBA" id="ARBA00022519"/>
    </source>
</evidence>
<evidence type="ECO:0000256" key="9">
    <source>
        <dbReference type="SAM" id="Phobius"/>
    </source>
</evidence>
<feature type="transmembrane region" description="Helical" evidence="9">
    <location>
        <begin position="501"/>
        <end position="520"/>
    </location>
</feature>
<gene>
    <name evidence="11" type="primary">ubiB</name>
    <name evidence="11" type="ORF">D3273_02240</name>
</gene>
<dbReference type="SUPFAM" id="SSF56112">
    <property type="entry name" value="Protein kinase-like (PK-like)"/>
    <property type="match status" value="1"/>
</dbReference>
<dbReference type="AlphaFoldDB" id="A0A4Q2U951"/>
<keyword evidence="12" id="KW-1185">Reference proteome</keyword>
<comment type="caution">
    <text evidence="11">The sequence shown here is derived from an EMBL/GenBank/DDBJ whole genome shotgun (WGS) entry which is preliminary data.</text>
</comment>
<keyword evidence="8 9" id="KW-0472">Membrane</keyword>
<evidence type="ECO:0000256" key="1">
    <source>
        <dbReference type="ARBA" id="ARBA00005020"/>
    </source>
</evidence>
<comment type="similarity">
    <text evidence="2">Belongs to the protein kinase superfamily. ADCK protein kinase family.</text>
</comment>